<evidence type="ECO:0000313" key="9">
    <source>
        <dbReference type="Proteomes" id="UP000198367"/>
    </source>
</evidence>
<keyword evidence="3 6" id="KW-0812">Transmembrane</keyword>
<reference evidence="8 9" key="1">
    <citation type="submission" date="2017-07" db="EMBL/GenBank/DDBJ databases">
        <title>Phenotypical and genomic characterization of a clinical isolate of Shewanella bicestrii sp. nov. producing an extended-spectrum beta-lactamase and a new oxacillinase variant.</title>
        <authorList>
            <person name="Jousset A.B."/>
            <person name="Bonnin R.A."/>
            <person name="Girlich D."/>
            <person name="Dabos L."/>
            <person name="Potron A."/>
            <person name="Dortet L."/>
            <person name="Glaser P."/>
            <person name="Naas T."/>
        </authorList>
    </citation>
    <scope>NUCLEOTIDE SEQUENCE [LARGE SCALE GENOMIC DNA]</scope>
    <source>
        <strain evidence="8 9">JAB-1</strain>
    </source>
</reference>
<evidence type="ECO:0000256" key="4">
    <source>
        <dbReference type="ARBA" id="ARBA00022989"/>
    </source>
</evidence>
<dbReference type="Proteomes" id="UP000198367">
    <property type="component" value="Chromosome"/>
</dbReference>
<dbReference type="PANTHER" id="PTHR36115">
    <property type="entry name" value="PROLINE-RICH ANTIGEN HOMOLOG-RELATED"/>
    <property type="match status" value="1"/>
</dbReference>
<gene>
    <name evidence="8" type="ORF">CF168_08190</name>
</gene>
<proteinExistence type="predicted"/>
<name>A0A220ULS6_9GAMM</name>
<evidence type="ECO:0000256" key="6">
    <source>
        <dbReference type="SAM" id="Phobius"/>
    </source>
</evidence>
<dbReference type="PANTHER" id="PTHR36115:SF9">
    <property type="entry name" value="LMO1584 PROTEIN"/>
    <property type="match status" value="1"/>
</dbReference>
<feature type="transmembrane region" description="Helical" evidence="6">
    <location>
        <begin position="107"/>
        <end position="127"/>
    </location>
</feature>
<evidence type="ECO:0000256" key="1">
    <source>
        <dbReference type="ARBA" id="ARBA00004651"/>
    </source>
</evidence>
<evidence type="ECO:0000259" key="7">
    <source>
        <dbReference type="Pfam" id="PF06271"/>
    </source>
</evidence>
<feature type="domain" description="RDD" evidence="7">
    <location>
        <begin position="60"/>
        <end position="215"/>
    </location>
</feature>
<feature type="transmembrane region" description="Helical" evidence="6">
    <location>
        <begin position="75"/>
        <end position="95"/>
    </location>
</feature>
<dbReference type="RefSeq" id="WP_089067557.1">
    <property type="nucleotide sequence ID" value="NZ_CP022358.1"/>
</dbReference>
<dbReference type="Pfam" id="PF06271">
    <property type="entry name" value="RDD"/>
    <property type="match status" value="1"/>
</dbReference>
<dbReference type="EMBL" id="CP022358">
    <property type="protein sequence ID" value="ASK68866.1"/>
    <property type="molecule type" value="Genomic_DNA"/>
</dbReference>
<dbReference type="KEGG" id="sbj:CF168_08190"/>
<dbReference type="AlphaFoldDB" id="A0A220ULS6"/>
<dbReference type="InterPro" id="IPR051791">
    <property type="entry name" value="Pra-immunoreactive"/>
</dbReference>
<keyword evidence="9" id="KW-1185">Reference proteome</keyword>
<sequence length="221" mass="25435">MDFVPNYDNYTLDELIDVQRNINRDKYPDRAAVVDVLISLKLQDPEIKSTMDKQAELEKYATFGLRFWSSIIDSVIISICSVIIVSAITHVAPVFQVALNYFDTWKFALYSVLLHTLYGQTFGKMIFDIKVVDYKTEGSISLNQALLRDSVPIIMLILLVFFSVFFPLETTEDLSSWKLYTIIGLSISFLIWHLLEIITMLFNEKNRAIHDYLAGTVVIRT</sequence>
<dbReference type="GO" id="GO:0005886">
    <property type="term" value="C:plasma membrane"/>
    <property type="evidence" value="ECO:0007669"/>
    <property type="project" value="UniProtKB-SubCell"/>
</dbReference>
<keyword evidence="2" id="KW-1003">Cell membrane</keyword>
<evidence type="ECO:0000256" key="2">
    <source>
        <dbReference type="ARBA" id="ARBA00022475"/>
    </source>
</evidence>
<dbReference type="InterPro" id="IPR010432">
    <property type="entry name" value="RDD"/>
</dbReference>
<feature type="transmembrane region" description="Helical" evidence="6">
    <location>
        <begin position="180"/>
        <end position="202"/>
    </location>
</feature>
<keyword evidence="5 6" id="KW-0472">Membrane</keyword>
<organism evidence="8 9">
    <name type="scientific">Shewanella bicestrii</name>
    <dbReference type="NCBI Taxonomy" id="2018305"/>
    <lineage>
        <taxon>Bacteria</taxon>
        <taxon>Pseudomonadati</taxon>
        <taxon>Pseudomonadota</taxon>
        <taxon>Gammaproteobacteria</taxon>
        <taxon>Alteromonadales</taxon>
        <taxon>Shewanellaceae</taxon>
        <taxon>Shewanella</taxon>
    </lineage>
</organism>
<evidence type="ECO:0000256" key="5">
    <source>
        <dbReference type="ARBA" id="ARBA00023136"/>
    </source>
</evidence>
<keyword evidence="4 6" id="KW-1133">Transmembrane helix</keyword>
<evidence type="ECO:0000256" key="3">
    <source>
        <dbReference type="ARBA" id="ARBA00022692"/>
    </source>
</evidence>
<feature type="transmembrane region" description="Helical" evidence="6">
    <location>
        <begin position="147"/>
        <end position="168"/>
    </location>
</feature>
<protein>
    <submittedName>
        <fullName evidence="8">RDD family protein</fullName>
    </submittedName>
</protein>
<comment type="subcellular location">
    <subcellularLocation>
        <location evidence="1">Cell membrane</location>
        <topology evidence="1">Multi-pass membrane protein</topology>
    </subcellularLocation>
</comment>
<accession>A0A220ULS6</accession>
<evidence type="ECO:0000313" key="8">
    <source>
        <dbReference type="EMBL" id="ASK68866.1"/>
    </source>
</evidence>